<dbReference type="InterPro" id="IPR036365">
    <property type="entry name" value="PGBD-like_sf"/>
</dbReference>
<dbReference type="SMART" id="SM00235">
    <property type="entry name" value="ZnMc"/>
    <property type="match status" value="1"/>
</dbReference>
<feature type="binding site" evidence="7">
    <location>
        <position position="293"/>
    </location>
    <ligand>
        <name>Ca(2+)</name>
        <dbReference type="ChEBI" id="CHEBI:29108"/>
        <label>2</label>
    </ligand>
</feature>
<organism evidence="11 12">
    <name type="scientific">Crotalaria pallida</name>
    <name type="common">Smooth rattlebox</name>
    <name type="synonym">Crotalaria striata</name>
    <dbReference type="NCBI Taxonomy" id="3830"/>
    <lineage>
        <taxon>Eukaryota</taxon>
        <taxon>Viridiplantae</taxon>
        <taxon>Streptophyta</taxon>
        <taxon>Embryophyta</taxon>
        <taxon>Tracheophyta</taxon>
        <taxon>Spermatophyta</taxon>
        <taxon>Magnoliopsida</taxon>
        <taxon>eudicotyledons</taxon>
        <taxon>Gunneridae</taxon>
        <taxon>Pentapetalae</taxon>
        <taxon>rosids</taxon>
        <taxon>fabids</taxon>
        <taxon>Fabales</taxon>
        <taxon>Fabaceae</taxon>
        <taxon>Papilionoideae</taxon>
        <taxon>50 kb inversion clade</taxon>
        <taxon>genistoids sensu lato</taxon>
        <taxon>core genistoids</taxon>
        <taxon>Crotalarieae</taxon>
        <taxon>Crotalaria</taxon>
    </lineage>
</organism>
<feature type="binding site" evidence="7">
    <location>
        <position position="326"/>
    </location>
    <ligand>
        <name>Zn(2+)</name>
        <dbReference type="ChEBI" id="CHEBI:29105"/>
        <label>2</label>
        <note>catalytic</note>
    </ligand>
</feature>
<dbReference type="GO" id="GO:0006508">
    <property type="term" value="P:proteolysis"/>
    <property type="evidence" value="ECO:0007669"/>
    <property type="project" value="UniProtKB-KW"/>
</dbReference>
<keyword evidence="2" id="KW-0645">Protease</keyword>
<feature type="binding site" evidence="7">
    <location>
        <position position="256"/>
    </location>
    <ligand>
        <name>Ca(2+)</name>
        <dbReference type="ChEBI" id="CHEBI:29108"/>
        <label>2</label>
    </ligand>
</feature>
<feature type="binding site" evidence="7">
    <location>
        <position position="330"/>
    </location>
    <ligand>
        <name>Zn(2+)</name>
        <dbReference type="ChEBI" id="CHEBI:29105"/>
        <label>2</label>
        <note>catalytic</note>
    </ligand>
</feature>
<dbReference type="InterPro" id="IPR006026">
    <property type="entry name" value="Peptidase_Metallo"/>
</dbReference>
<feature type="signal peptide" evidence="9">
    <location>
        <begin position="1"/>
        <end position="15"/>
    </location>
</feature>
<evidence type="ECO:0000256" key="3">
    <source>
        <dbReference type="ARBA" id="ARBA00022723"/>
    </source>
</evidence>
<feature type="binding site" description="in inhibited form" evidence="7">
    <location>
        <position position="171"/>
    </location>
    <ligand>
        <name>Zn(2+)</name>
        <dbReference type="ChEBI" id="CHEBI:29105"/>
        <label>2</label>
        <note>catalytic</note>
    </ligand>
</feature>
<keyword evidence="9" id="KW-0732">Signal</keyword>
<dbReference type="EMBL" id="JAYWIO010000001">
    <property type="protein sequence ID" value="KAK7287402.1"/>
    <property type="molecule type" value="Genomic_DNA"/>
</dbReference>
<feature type="binding site" evidence="7">
    <location>
        <position position="297"/>
    </location>
    <ligand>
        <name>Ca(2+)</name>
        <dbReference type="ChEBI" id="CHEBI:29108"/>
        <label>3</label>
    </ligand>
</feature>
<name>A0AAN9P761_CROPI</name>
<feature type="compositionally biased region" description="Pro residues" evidence="8">
    <location>
        <begin position="85"/>
        <end position="103"/>
    </location>
</feature>
<dbReference type="Gene3D" id="3.40.390.10">
    <property type="entry name" value="Collagenase (Catalytic Domain)"/>
    <property type="match status" value="1"/>
</dbReference>
<evidence type="ECO:0000256" key="4">
    <source>
        <dbReference type="ARBA" id="ARBA00022801"/>
    </source>
</evidence>
<dbReference type="Pfam" id="PF00413">
    <property type="entry name" value="Peptidase_M10"/>
    <property type="match status" value="1"/>
</dbReference>
<dbReference type="SUPFAM" id="SSF47090">
    <property type="entry name" value="PGBD-like"/>
    <property type="match status" value="1"/>
</dbReference>
<dbReference type="PANTHER" id="PTHR10201:SF259">
    <property type="entry name" value="MATRIXIN PROTEIN"/>
    <property type="match status" value="1"/>
</dbReference>
<protein>
    <recommendedName>
        <fullName evidence="10">Peptidase metallopeptidase domain-containing protein</fullName>
    </recommendedName>
</protein>
<keyword evidence="3 7" id="KW-0479">Metal-binding</keyword>
<dbReference type="AlphaFoldDB" id="A0AAN9P761"/>
<evidence type="ECO:0000256" key="5">
    <source>
        <dbReference type="ARBA" id="ARBA00022833"/>
    </source>
</evidence>
<dbReference type="SUPFAM" id="SSF55486">
    <property type="entry name" value="Metalloproteases ('zincins'), catalytic domain"/>
    <property type="match status" value="1"/>
</dbReference>
<evidence type="ECO:0000313" key="12">
    <source>
        <dbReference type="Proteomes" id="UP001372338"/>
    </source>
</evidence>
<feature type="domain" description="Peptidase metallopeptidase" evidence="10">
    <location>
        <begin position="194"/>
        <end position="372"/>
    </location>
</feature>
<gene>
    <name evidence="11" type="ORF">RIF29_00675</name>
</gene>
<keyword evidence="4" id="KW-0378">Hydrolase</keyword>
<dbReference type="Proteomes" id="UP001372338">
    <property type="component" value="Unassembled WGS sequence"/>
</dbReference>
<dbReference type="InterPro" id="IPR021190">
    <property type="entry name" value="Pept_M10A"/>
</dbReference>
<evidence type="ECO:0000256" key="2">
    <source>
        <dbReference type="ARBA" id="ARBA00022670"/>
    </source>
</evidence>
<comment type="cofactor">
    <cofactor evidence="7">
        <name>Ca(2+)</name>
        <dbReference type="ChEBI" id="CHEBI:29108"/>
    </cofactor>
    <text evidence="7">Can bind about 5 Ca(2+) ions per subunit.</text>
</comment>
<feature type="compositionally biased region" description="Basic residues" evidence="8">
    <location>
        <begin position="60"/>
        <end position="69"/>
    </location>
</feature>
<keyword evidence="6" id="KW-0482">Metalloprotease</keyword>
<dbReference type="InterPro" id="IPR002477">
    <property type="entry name" value="Peptidoglycan-bd-like"/>
</dbReference>
<evidence type="ECO:0000256" key="8">
    <source>
        <dbReference type="SAM" id="MobiDB-lite"/>
    </source>
</evidence>
<dbReference type="PRINTS" id="PR00138">
    <property type="entry name" value="MATRIXIN"/>
</dbReference>
<dbReference type="InterPro" id="IPR024079">
    <property type="entry name" value="MetalloPept_cat_dom_sf"/>
</dbReference>
<comment type="caution">
    <text evidence="11">The sequence shown here is derived from an EMBL/GenBank/DDBJ whole genome shotgun (WGS) entry which is preliminary data.</text>
</comment>
<sequence>MLFLLLLIVPHKSTAALSHELSKFVNIFQIPSISPLPKNPSISEIPKVNLPPGIRRIFKRRPKLPKRHSPPPPSLSNAALYSNGAPPPPSPNSKAAPRPPPPTEIEGLKEVKQYFADFGYMNDSSNSLAHDYLDDETKLAIKTYQDFFNLNVTYELENMDNTFHQMSLPRCAVPDLNVTYELNSKTNTTVSWPQGIRWFLKDTRTKHLTYGFALENEVSSNVTKVFKDAFRHWSKALTELNLPQLNFSETDYDTSDIKIGFYNFGKLGVEEVVIGGTILGYENGSYGSPVVADILLDGTLLWVLPGSNFTWSWKYGEFDLETVAMHQIGHILGLDHSTNEESVMYPSIKKLNETKVELTDDDKESIRRVYSISSTTKPTNNNVSNNVSG</sequence>
<dbReference type="GO" id="GO:0008270">
    <property type="term" value="F:zinc ion binding"/>
    <property type="evidence" value="ECO:0007669"/>
    <property type="project" value="InterPro"/>
</dbReference>
<dbReference type="Pfam" id="PF01471">
    <property type="entry name" value="PG_binding_1"/>
    <property type="match status" value="1"/>
</dbReference>
<evidence type="ECO:0000256" key="6">
    <source>
        <dbReference type="ARBA" id="ARBA00023049"/>
    </source>
</evidence>
<feature type="chain" id="PRO_5042976857" description="Peptidase metallopeptidase domain-containing protein" evidence="9">
    <location>
        <begin position="16"/>
        <end position="389"/>
    </location>
</feature>
<dbReference type="GO" id="GO:0030198">
    <property type="term" value="P:extracellular matrix organization"/>
    <property type="evidence" value="ECO:0007669"/>
    <property type="project" value="TreeGrafter"/>
</dbReference>
<keyword evidence="7" id="KW-0106">Calcium</keyword>
<reference evidence="11 12" key="1">
    <citation type="submission" date="2024-01" db="EMBL/GenBank/DDBJ databases">
        <title>The genomes of 5 underutilized Papilionoideae crops provide insights into root nodulation and disease resistanc.</title>
        <authorList>
            <person name="Yuan L."/>
        </authorList>
    </citation>
    <scope>NUCLEOTIDE SEQUENCE [LARGE SCALE GENOMIC DNA]</scope>
    <source>
        <strain evidence="11">ZHUSHIDOU_FW_LH</strain>
        <tissue evidence="11">Leaf</tissue>
    </source>
</reference>
<feature type="region of interest" description="Disordered" evidence="8">
    <location>
        <begin position="60"/>
        <end position="105"/>
    </location>
</feature>
<evidence type="ECO:0000259" key="10">
    <source>
        <dbReference type="SMART" id="SM00235"/>
    </source>
</evidence>
<feature type="binding site" evidence="7">
    <location>
        <position position="336"/>
    </location>
    <ligand>
        <name>Zn(2+)</name>
        <dbReference type="ChEBI" id="CHEBI:29105"/>
        <label>2</label>
        <note>catalytic</note>
    </ligand>
</feature>
<dbReference type="PANTHER" id="PTHR10201">
    <property type="entry name" value="MATRIX METALLOPROTEINASE"/>
    <property type="match status" value="1"/>
</dbReference>
<dbReference type="GO" id="GO:0004222">
    <property type="term" value="F:metalloendopeptidase activity"/>
    <property type="evidence" value="ECO:0007669"/>
    <property type="project" value="InterPro"/>
</dbReference>
<comment type="similarity">
    <text evidence="1">Belongs to the peptidase M10A family. Matrix metalloproteinases (MMPs) subfamily.</text>
</comment>
<evidence type="ECO:0000313" key="11">
    <source>
        <dbReference type="EMBL" id="KAK7287402.1"/>
    </source>
</evidence>
<evidence type="ECO:0000256" key="1">
    <source>
        <dbReference type="ARBA" id="ARBA00009614"/>
    </source>
</evidence>
<dbReference type="GO" id="GO:0031012">
    <property type="term" value="C:extracellular matrix"/>
    <property type="evidence" value="ECO:0007669"/>
    <property type="project" value="InterPro"/>
</dbReference>
<dbReference type="GO" id="GO:0030574">
    <property type="term" value="P:collagen catabolic process"/>
    <property type="evidence" value="ECO:0007669"/>
    <property type="project" value="TreeGrafter"/>
</dbReference>
<proteinExistence type="inferred from homology"/>
<evidence type="ECO:0000256" key="7">
    <source>
        <dbReference type="PIRSR" id="PIRSR621190-2"/>
    </source>
</evidence>
<feature type="binding site" evidence="7">
    <location>
        <position position="344"/>
    </location>
    <ligand>
        <name>Zn(2+)</name>
        <dbReference type="ChEBI" id="CHEBI:29105"/>
        <label>2</label>
        <note>catalytic</note>
    </ligand>
</feature>
<comment type="cofactor">
    <cofactor evidence="7">
        <name>Zn(2+)</name>
        <dbReference type="ChEBI" id="CHEBI:29105"/>
    </cofactor>
    <text evidence="7">Binds 2 Zn(2+) ions per subunit.</text>
</comment>
<dbReference type="InterPro" id="IPR001818">
    <property type="entry name" value="Pept_M10_metallopeptidase"/>
</dbReference>
<accession>A0AAN9P761</accession>
<keyword evidence="5 7" id="KW-0862">Zinc</keyword>
<keyword evidence="12" id="KW-1185">Reference proteome</keyword>
<evidence type="ECO:0000256" key="9">
    <source>
        <dbReference type="SAM" id="SignalP"/>
    </source>
</evidence>